<sequence>MDTSSTRVDALAQVMQARGLARMRIEEGDCSIEMERPEAFPAGVAVAQAPRTAAAAATPAAAEAAAGASAAVATDGGRSFSPAEGDATGPAQAPSAEDAPAASADGAADAGERPLDMTKAVAVKAPMVGVYYAAPAPGAEPFVHVGSKVKKGDTLCVIEAMKAMNEVTAEVDGEVVDVCASDGELVEYGCVLMKLY</sequence>
<protein>
    <recommendedName>
        <fullName evidence="2 8">Biotin carboxyl carrier protein of acetyl-CoA carboxylase</fullName>
    </recommendedName>
</protein>
<accession>A0A1G6I8H7</accession>
<dbReference type="Gene3D" id="2.40.50.100">
    <property type="match status" value="1"/>
</dbReference>
<keyword evidence="6 8" id="KW-0275">Fatty acid biosynthesis</keyword>
<evidence type="ECO:0000256" key="7">
    <source>
        <dbReference type="ARBA" id="ARBA00023267"/>
    </source>
</evidence>
<evidence type="ECO:0000256" key="4">
    <source>
        <dbReference type="ARBA" id="ARBA00022832"/>
    </source>
</evidence>
<keyword evidence="4 8" id="KW-0276">Fatty acid metabolism</keyword>
<dbReference type="PANTHER" id="PTHR45266">
    <property type="entry name" value="OXALOACETATE DECARBOXYLASE ALPHA CHAIN"/>
    <property type="match status" value="1"/>
</dbReference>
<dbReference type="PANTHER" id="PTHR45266:SF3">
    <property type="entry name" value="OXALOACETATE DECARBOXYLASE ALPHA CHAIN"/>
    <property type="match status" value="1"/>
</dbReference>
<dbReference type="InterPro" id="IPR050709">
    <property type="entry name" value="Biotin_Carboxyl_Carrier/Decarb"/>
</dbReference>
<dbReference type="PROSITE" id="PS00188">
    <property type="entry name" value="BIOTIN"/>
    <property type="match status" value="1"/>
</dbReference>
<dbReference type="SUPFAM" id="SSF51230">
    <property type="entry name" value="Single hybrid motif"/>
    <property type="match status" value="1"/>
</dbReference>
<dbReference type="AlphaFoldDB" id="A0A1G6I8H7"/>
<dbReference type="CDD" id="cd06850">
    <property type="entry name" value="biotinyl_domain"/>
    <property type="match status" value="1"/>
</dbReference>
<organism evidence="11 12">
    <name type="scientific">Parafannyhessea umbonata</name>
    <dbReference type="NCBI Taxonomy" id="604330"/>
    <lineage>
        <taxon>Bacteria</taxon>
        <taxon>Bacillati</taxon>
        <taxon>Actinomycetota</taxon>
        <taxon>Coriobacteriia</taxon>
        <taxon>Coriobacteriales</taxon>
        <taxon>Atopobiaceae</taxon>
        <taxon>Parafannyhessea</taxon>
    </lineage>
</organism>
<dbReference type="GO" id="GO:0009317">
    <property type="term" value="C:acetyl-CoA carboxylase complex"/>
    <property type="evidence" value="ECO:0007669"/>
    <property type="project" value="InterPro"/>
</dbReference>
<comment type="pathway">
    <text evidence="1 8">Lipid metabolism; fatty acid biosynthesis.</text>
</comment>
<keyword evidence="5 8" id="KW-0443">Lipid metabolism</keyword>
<dbReference type="PROSITE" id="PS50968">
    <property type="entry name" value="BIOTINYL_LIPOYL"/>
    <property type="match status" value="1"/>
</dbReference>
<feature type="region of interest" description="Disordered" evidence="9">
    <location>
        <begin position="74"/>
        <end position="111"/>
    </location>
</feature>
<reference evidence="12" key="1">
    <citation type="submission" date="2016-10" db="EMBL/GenBank/DDBJ databases">
        <authorList>
            <person name="Varghese N."/>
            <person name="Submissions S."/>
        </authorList>
    </citation>
    <scope>NUCLEOTIDE SEQUENCE [LARGE SCALE GENOMIC DNA]</scope>
    <source>
        <strain evidence="12">DSM 22619</strain>
    </source>
</reference>
<evidence type="ECO:0000256" key="9">
    <source>
        <dbReference type="SAM" id="MobiDB-lite"/>
    </source>
</evidence>
<evidence type="ECO:0000313" key="11">
    <source>
        <dbReference type="EMBL" id="SDC02325.1"/>
    </source>
</evidence>
<name>A0A1G6I8H7_9ACTN</name>
<dbReference type="InterPro" id="IPR001249">
    <property type="entry name" value="AcCoA_biotinCC"/>
</dbReference>
<keyword evidence="3 8" id="KW-0444">Lipid biosynthesis</keyword>
<dbReference type="InterPro" id="IPR001882">
    <property type="entry name" value="Biotin_BS"/>
</dbReference>
<evidence type="ECO:0000256" key="1">
    <source>
        <dbReference type="ARBA" id="ARBA00005194"/>
    </source>
</evidence>
<evidence type="ECO:0000256" key="2">
    <source>
        <dbReference type="ARBA" id="ARBA00017562"/>
    </source>
</evidence>
<gene>
    <name evidence="11" type="ORF">SAMN04487824_10249</name>
</gene>
<feature type="domain" description="Lipoyl-binding" evidence="10">
    <location>
        <begin position="120"/>
        <end position="196"/>
    </location>
</feature>
<dbReference type="RefSeq" id="WP_090844809.1">
    <property type="nucleotide sequence ID" value="NZ_FMZL01000002.1"/>
</dbReference>
<dbReference type="UniPathway" id="UPA00094"/>
<dbReference type="GO" id="GO:0003989">
    <property type="term" value="F:acetyl-CoA carboxylase activity"/>
    <property type="evidence" value="ECO:0007669"/>
    <property type="project" value="InterPro"/>
</dbReference>
<dbReference type="GO" id="GO:0006633">
    <property type="term" value="P:fatty acid biosynthetic process"/>
    <property type="evidence" value="ECO:0007669"/>
    <property type="project" value="UniProtKB-UniPathway"/>
</dbReference>
<evidence type="ECO:0000256" key="5">
    <source>
        <dbReference type="ARBA" id="ARBA00023098"/>
    </source>
</evidence>
<dbReference type="EMBL" id="FMZL01000002">
    <property type="protein sequence ID" value="SDC02325.1"/>
    <property type="molecule type" value="Genomic_DNA"/>
</dbReference>
<dbReference type="STRING" id="604330.SAMN04489857_0233"/>
<evidence type="ECO:0000256" key="6">
    <source>
        <dbReference type="ARBA" id="ARBA00023160"/>
    </source>
</evidence>
<proteinExistence type="predicted"/>
<dbReference type="Pfam" id="PF00364">
    <property type="entry name" value="Biotin_lipoyl"/>
    <property type="match status" value="1"/>
</dbReference>
<dbReference type="InterPro" id="IPR000089">
    <property type="entry name" value="Biotin_lipoyl"/>
</dbReference>
<evidence type="ECO:0000256" key="3">
    <source>
        <dbReference type="ARBA" id="ARBA00022516"/>
    </source>
</evidence>
<evidence type="ECO:0000259" key="10">
    <source>
        <dbReference type="PROSITE" id="PS50968"/>
    </source>
</evidence>
<dbReference type="InterPro" id="IPR011053">
    <property type="entry name" value="Single_hybrid_motif"/>
</dbReference>
<keyword evidence="7 8" id="KW-0092">Biotin</keyword>
<comment type="function">
    <text evidence="8">This protein is a component of the acetyl coenzyme A carboxylase complex; first, biotin carboxylase catalyzes the carboxylation of the carrier protein and then the transcarboxylase transfers the carboxyl group to form malonyl-CoA.</text>
</comment>
<feature type="compositionally biased region" description="Low complexity" evidence="9">
    <location>
        <begin position="93"/>
        <end position="109"/>
    </location>
</feature>
<dbReference type="PRINTS" id="PR01071">
    <property type="entry name" value="ACOABIOTINCC"/>
</dbReference>
<evidence type="ECO:0000256" key="8">
    <source>
        <dbReference type="RuleBase" id="RU364072"/>
    </source>
</evidence>
<dbReference type="Proteomes" id="UP000198528">
    <property type="component" value="Unassembled WGS sequence"/>
</dbReference>
<keyword evidence="12" id="KW-1185">Reference proteome</keyword>
<evidence type="ECO:0000313" key="12">
    <source>
        <dbReference type="Proteomes" id="UP000198528"/>
    </source>
</evidence>